<sequence>MVLLISASPLPLCSNHVVLIDPAGLVQHTSNHIIHTTGSTEAQAGLIGCKQFEMSGAAVDLRLLNRAKVIIEQAAFGFHYKVEAFGAVLLNQYCPVGVVIAEWGRDAAMSST</sequence>
<dbReference type="EMBL" id="JAOCJE010000001">
    <property type="protein sequence ID" value="MDH1340623.1"/>
    <property type="molecule type" value="Genomic_DNA"/>
</dbReference>
<dbReference type="Proteomes" id="UP001161697">
    <property type="component" value="Unassembled WGS sequence"/>
</dbReference>
<proteinExistence type="predicted"/>
<gene>
    <name evidence="1" type="ORF">N5J11_15595</name>
</gene>
<protein>
    <submittedName>
        <fullName evidence="1">Uncharacterized protein</fullName>
    </submittedName>
</protein>
<reference evidence="1" key="1">
    <citation type="submission" date="2022-09" db="EMBL/GenBank/DDBJ databases">
        <title>Intensive care unit water sources are persistently colonized with multi-drug resistant bacteria and are the site of extensive horizontal gene transfer of antibiotic resistance genes.</title>
        <authorList>
            <person name="Diorio-Toth L."/>
        </authorList>
    </citation>
    <scope>NUCLEOTIDE SEQUENCE</scope>
    <source>
        <strain evidence="1">GD03704</strain>
    </source>
</reference>
<evidence type="ECO:0000313" key="1">
    <source>
        <dbReference type="EMBL" id="MDH1340623.1"/>
    </source>
</evidence>
<accession>A0AA42U0P7</accession>
<comment type="caution">
    <text evidence="1">The sequence shown here is derived from an EMBL/GenBank/DDBJ whole genome shotgun (WGS) entry which is preliminary data.</text>
</comment>
<name>A0AA42U0P7_ECTOL</name>
<dbReference type="AlphaFoldDB" id="A0AA42U0P7"/>
<evidence type="ECO:0000313" key="2">
    <source>
        <dbReference type="Proteomes" id="UP001161697"/>
    </source>
</evidence>
<organism evidence="1 2">
    <name type="scientific">Ectopseudomonas oleovorans</name>
    <name type="common">Pseudomonas oleovorans</name>
    <dbReference type="NCBI Taxonomy" id="301"/>
    <lineage>
        <taxon>Bacteria</taxon>
        <taxon>Pseudomonadati</taxon>
        <taxon>Pseudomonadota</taxon>
        <taxon>Gammaproteobacteria</taxon>
        <taxon>Pseudomonadales</taxon>
        <taxon>Pseudomonadaceae</taxon>
        <taxon>Ectopseudomonas</taxon>
    </lineage>
</organism>
<dbReference type="RefSeq" id="WP_279534670.1">
    <property type="nucleotide sequence ID" value="NZ_CP104579.1"/>
</dbReference>